<evidence type="ECO:0000313" key="1">
    <source>
        <dbReference type="EMBL" id="RZI00328.1"/>
    </source>
</evidence>
<sequence length="69" mass="7835">ELKAENAAVANTWTDIGYEDYVEFLKPYTLEHAAKESGVPAERLKALAELYADPKVKVMSFWTMGFNQH</sequence>
<proteinExistence type="predicted"/>
<dbReference type="AlphaFoldDB" id="A0AB37XPR5"/>
<feature type="non-terminal residue" evidence="1">
    <location>
        <position position="1"/>
    </location>
</feature>
<dbReference type="SUPFAM" id="SSF53706">
    <property type="entry name" value="Formate dehydrogenase/DMSO reductase, domains 1-3"/>
    <property type="match status" value="1"/>
</dbReference>
<accession>A0AB37XPR5</accession>
<organism evidence="1 2">
    <name type="scientific">Staphylococcus aureus</name>
    <dbReference type="NCBI Taxonomy" id="1280"/>
    <lineage>
        <taxon>Bacteria</taxon>
        <taxon>Bacillati</taxon>
        <taxon>Bacillota</taxon>
        <taxon>Bacilli</taxon>
        <taxon>Bacillales</taxon>
        <taxon>Staphylococcaceae</taxon>
        <taxon>Staphylococcus</taxon>
    </lineage>
</organism>
<evidence type="ECO:0000313" key="2">
    <source>
        <dbReference type="Proteomes" id="UP000294017"/>
    </source>
</evidence>
<feature type="non-terminal residue" evidence="1">
    <location>
        <position position="69"/>
    </location>
</feature>
<name>A0AB37XPR5_STAAU</name>
<dbReference type="Gene3D" id="3.40.228.10">
    <property type="entry name" value="Dimethylsulfoxide Reductase, domain 2"/>
    <property type="match status" value="1"/>
</dbReference>
<dbReference type="Proteomes" id="UP000294017">
    <property type="component" value="Unassembled WGS sequence"/>
</dbReference>
<reference evidence="1 2" key="1">
    <citation type="submission" date="2018-11" db="EMBL/GenBank/DDBJ databases">
        <title>Genomic profiling of Staphylococcus species from a Poultry farm system in KwaZulu-Natal, South Africa.</title>
        <authorList>
            <person name="Amoako D.G."/>
            <person name="Somboro A.M."/>
            <person name="Abia A.L.K."/>
            <person name="Bester L.A."/>
            <person name="Essack S.Y."/>
        </authorList>
    </citation>
    <scope>NUCLEOTIDE SEQUENCE [LARGE SCALE GENOMIC DNA]</scope>
    <source>
        <strain evidence="1 2">SA12</strain>
    </source>
</reference>
<comment type="caution">
    <text evidence="1">The sequence shown here is derived from an EMBL/GenBank/DDBJ whole genome shotgun (WGS) entry which is preliminary data.</text>
</comment>
<dbReference type="EMBL" id="RQTF01000687">
    <property type="protein sequence ID" value="RZI00328.1"/>
    <property type="molecule type" value="Genomic_DNA"/>
</dbReference>
<protein>
    <submittedName>
        <fullName evidence="1">Uncharacterized protein</fullName>
    </submittedName>
</protein>
<gene>
    <name evidence="1" type="ORF">EIH03_17050</name>
</gene>